<dbReference type="PROSITE" id="PS50102">
    <property type="entry name" value="RRM"/>
    <property type="match status" value="1"/>
</dbReference>
<dbReference type="PaxDb" id="2850-Phatr45356"/>
<dbReference type="RefSeq" id="XP_002179322.1">
    <property type="nucleotide sequence ID" value="XM_002179286.1"/>
</dbReference>
<sequence>MSLIEEQEKALQAKLSSLDGPDWDSEDDDGLQKSAEEDAALAKTKKGKAAGKHGKKGRNKPGTVLYLGHLPPNFEEQEIWKFLQQFGKVLHVRLARSKKTGGGKGYGFVEMQRPDVANIVADTLSGYILFGQKRLVCHVIPPEKVHRRLFFAHAPRAKKEVSRVLALEKIKDITTRLISRERKKRETLKELGIDYDFPGYEASANQVTSKEAEKLDAMAAERNKNARKESVESIGSEGAKSTKTNRVDSVACENSESAQLKRRKELTDDVDRSGSKFAKKTRKDSIASVESTGSKTKKDRRRKHSDGSVNDVNVDIVSPPDKSPKRSTRNKPAKAVAEADPKKLVVQSEKKPKQKLNKRRRSTYQVAPMKALSCIVVTLFVIVVDATSGHPSSAFGRRGTRASSSNSSAESHWSSTGVQGLGHDESRSEKIKQVKKKTDKGLGKEQRHNNSSQRNLMQKVPQAGSVFRMDPLDPNLGVN</sequence>
<evidence type="ECO:0000256" key="2">
    <source>
        <dbReference type="ARBA" id="ARBA00022884"/>
    </source>
</evidence>
<reference evidence="8" key="2">
    <citation type="submission" date="2008-08" db="EMBL/GenBank/DDBJ databases">
        <authorList>
            <consortium name="Diatom Consortium"/>
            <person name="Grigoriev I."/>
            <person name="Grimwood J."/>
            <person name="Kuo A."/>
            <person name="Otillar R.P."/>
            <person name="Salamov A."/>
            <person name="Detter J.C."/>
            <person name="Lindquist E."/>
            <person name="Shapiro H."/>
            <person name="Lucas S."/>
            <person name="Glavina del Rio T."/>
            <person name="Pitluck S."/>
            <person name="Rokhsar D."/>
            <person name="Bowler C."/>
        </authorList>
    </citation>
    <scope>GENOME REANNOTATION</scope>
    <source>
        <strain evidence="8">CCAP 1055/1</strain>
    </source>
</reference>
<feature type="compositionally biased region" description="Basic and acidic residues" evidence="5">
    <location>
        <begin position="265"/>
        <end position="274"/>
    </location>
</feature>
<dbReference type="Proteomes" id="UP000000759">
    <property type="component" value="Chromosome 6"/>
</dbReference>
<feature type="compositionally biased region" description="Basic and acidic residues" evidence="5">
    <location>
        <begin position="422"/>
        <end position="432"/>
    </location>
</feature>
<dbReference type="GeneID" id="7199986"/>
<feature type="compositionally biased region" description="Basic residues" evidence="5">
    <location>
        <begin position="352"/>
        <end position="362"/>
    </location>
</feature>
<dbReference type="STRING" id="556484.B7FXE3"/>
<keyword evidence="2 4" id="KW-0694">RNA-binding</keyword>
<dbReference type="Pfam" id="PF00076">
    <property type="entry name" value="RRM_1"/>
    <property type="match status" value="1"/>
</dbReference>
<dbReference type="InParanoid" id="B7FXE3"/>
<dbReference type="SMART" id="SM00360">
    <property type="entry name" value="RRM"/>
    <property type="match status" value="1"/>
</dbReference>
<evidence type="ECO:0000256" key="3">
    <source>
        <dbReference type="ARBA" id="ARBA00023242"/>
    </source>
</evidence>
<dbReference type="AlphaFoldDB" id="B7FXE3"/>
<dbReference type="GO" id="GO:0005730">
    <property type="term" value="C:nucleolus"/>
    <property type="evidence" value="ECO:0007669"/>
    <property type="project" value="UniProtKB-SubCell"/>
</dbReference>
<feature type="compositionally biased region" description="Basic and acidic residues" evidence="5">
    <location>
        <begin position="337"/>
        <end position="351"/>
    </location>
</feature>
<evidence type="ECO:0000313" key="7">
    <source>
        <dbReference type="EMBL" id="EEC49145.1"/>
    </source>
</evidence>
<dbReference type="Gene3D" id="3.30.70.330">
    <property type="match status" value="1"/>
</dbReference>
<dbReference type="OrthoDB" id="21467at2759"/>
<accession>B7FXE3</accession>
<feature type="compositionally biased region" description="Basic residues" evidence="5">
    <location>
        <begin position="43"/>
        <end position="59"/>
    </location>
</feature>
<feature type="region of interest" description="Disordered" evidence="5">
    <location>
        <begin position="390"/>
        <end position="479"/>
    </location>
</feature>
<name>B7FXE3_PHATC</name>
<dbReference type="SUPFAM" id="SSF54928">
    <property type="entry name" value="RNA-binding domain, RBD"/>
    <property type="match status" value="1"/>
</dbReference>
<dbReference type="GO" id="GO:0003723">
    <property type="term" value="F:RNA binding"/>
    <property type="evidence" value="ECO:0007669"/>
    <property type="project" value="UniProtKB-UniRule"/>
</dbReference>
<protein>
    <recommendedName>
        <fullName evidence="6">RRM domain-containing protein</fullName>
    </recommendedName>
</protein>
<dbReference type="InterPro" id="IPR035979">
    <property type="entry name" value="RBD_domain_sf"/>
</dbReference>
<dbReference type="eggNOG" id="KOG4208">
    <property type="taxonomic scope" value="Eukaryota"/>
</dbReference>
<feature type="compositionally biased region" description="Basic and acidic residues" evidence="5">
    <location>
        <begin position="1"/>
        <end position="11"/>
    </location>
</feature>
<keyword evidence="8" id="KW-1185">Reference proteome</keyword>
<dbReference type="InterPro" id="IPR012677">
    <property type="entry name" value="Nucleotide-bd_a/b_plait_sf"/>
</dbReference>
<dbReference type="PANTHER" id="PTHR46754">
    <property type="entry name" value="MKI67 FHA DOMAIN-INTERACTING NUCLEOLAR PHOSPHOPROTEIN"/>
    <property type="match status" value="1"/>
</dbReference>
<evidence type="ECO:0000256" key="4">
    <source>
        <dbReference type="PROSITE-ProRule" id="PRU00176"/>
    </source>
</evidence>
<feature type="region of interest" description="Disordered" evidence="5">
    <location>
        <begin position="221"/>
        <end position="364"/>
    </location>
</feature>
<dbReference type="InterPro" id="IPR000504">
    <property type="entry name" value="RRM_dom"/>
</dbReference>
<dbReference type="EMBL" id="CM000609">
    <property type="protein sequence ID" value="EEC49145.1"/>
    <property type="molecule type" value="Genomic_DNA"/>
</dbReference>
<dbReference type="HOGENOM" id="CLU_763898_0_0_1"/>
<comment type="subcellular location">
    <subcellularLocation>
        <location evidence="1">Nucleus</location>
        <location evidence="1">Nucleolus</location>
    </subcellularLocation>
</comment>
<gene>
    <name evidence="7" type="ORF">PHATRDRAFT_45356</name>
</gene>
<feature type="compositionally biased region" description="Low complexity" evidence="5">
    <location>
        <begin position="403"/>
        <end position="415"/>
    </location>
</feature>
<feature type="compositionally biased region" description="Basic residues" evidence="5">
    <location>
        <begin position="295"/>
        <end position="304"/>
    </location>
</feature>
<reference evidence="7 8" key="1">
    <citation type="journal article" date="2008" name="Nature">
        <title>The Phaeodactylum genome reveals the evolutionary history of diatom genomes.</title>
        <authorList>
            <person name="Bowler C."/>
            <person name="Allen A.E."/>
            <person name="Badger J.H."/>
            <person name="Grimwood J."/>
            <person name="Jabbari K."/>
            <person name="Kuo A."/>
            <person name="Maheswari U."/>
            <person name="Martens C."/>
            <person name="Maumus F."/>
            <person name="Otillar R.P."/>
            <person name="Rayko E."/>
            <person name="Salamov A."/>
            <person name="Vandepoele K."/>
            <person name="Beszteri B."/>
            <person name="Gruber A."/>
            <person name="Heijde M."/>
            <person name="Katinka M."/>
            <person name="Mock T."/>
            <person name="Valentin K."/>
            <person name="Verret F."/>
            <person name="Berges J.A."/>
            <person name="Brownlee C."/>
            <person name="Cadoret J.P."/>
            <person name="Chiovitti A."/>
            <person name="Choi C.J."/>
            <person name="Coesel S."/>
            <person name="De Martino A."/>
            <person name="Detter J.C."/>
            <person name="Durkin C."/>
            <person name="Falciatore A."/>
            <person name="Fournet J."/>
            <person name="Haruta M."/>
            <person name="Huysman M.J."/>
            <person name="Jenkins B.D."/>
            <person name="Jiroutova K."/>
            <person name="Jorgensen R.E."/>
            <person name="Joubert Y."/>
            <person name="Kaplan A."/>
            <person name="Kroger N."/>
            <person name="Kroth P.G."/>
            <person name="La Roche J."/>
            <person name="Lindquist E."/>
            <person name="Lommer M."/>
            <person name="Martin-Jezequel V."/>
            <person name="Lopez P.J."/>
            <person name="Lucas S."/>
            <person name="Mangogna M."/>
            <person name="McGinnis K."/>
            <person name="Medlin L.K."/>
            <person name="Montsant A."/>
            <person name="Oudot-Le Secq M.P."/>
            <person name="Napoli C."/>
            <person name="Obornik M."/>
            <person name="Parker M.S."/>
            <person name="Petit J.L."/>
            <person name="Porcel B.M."/>
            <person name="Poulsen N."/>
            <person name="Robison M."/>
            <person name="Rychlewski L."/>
            <person name="Rynearson T.A."/>
            <person name="Schmutz J."/>
            <person name="Shapiro H."/>
            <person name="Siaut M."/>
            <person name="Stanley M."/>
            <person name="Sussman M.R."/>
            <person name="Taylor A.R."/>
            <person name="Vardi A."/>
            <person name="von Dassow P."/>
            <person name="Vyverman W."/>
            <person name="Willis A."/>
            <person name="Wyrwicz L.S."/>
            <person name="Rokhsar D.S."/>
            <person name="Weissenbach J."/>
            <person name="Armbrust E.V."/>
            <person name="Green B.R."/>
            <person name="Van de Peer Y."/>
            <person name="Grigoriev I.V."/>
        </authorList>
    </citation>
    <scope>NUCLEOTIDE SEQUENCE [LARGE SCALE GENOMIC DNA]</scope>
    <source>
        <strain evidence="7 8">CCAP 1055/1</strain>
    </source>
</reference>
<feature type="region of interest" description="Disordered" evidence="5">
    <location>
        <begin position="1"/>
        <end position="62"/>
    </location>
</feature>
<keyword evidence="3" id="KW-0539">Nucleus</keyword>
<dbReference type="KEGG" id="pti:PHATRDRAFT_45356"/>
<feature type="domain" description="RRM" evidence="6">
    <location>
        <begin position="63"/>
        <end position="135"/>
    </location>
</feature>
<evidence type="ECO:0000313" key="8">
    <source>
        <dbReference type="Proteomes" id="UP000000759"/>
    </source>
</evidence>
<organism evidence="7 8">
    <name type="scientific">Phaeodactylum tricornutum (strain CCAP 1055/1)</name>
    <dbReference type="NCBI Taxonomy" id="556484"/>
    <lineage>
        <taxon>Eukaryota</taxon>
        <taxon>Sar</taxon>
        <taxon>Stramenopiles</taxon>
        <taxon>Ochrophyta</taxon>
        <taxon>Bacillariophyta</taxon>
        <taxon>Bacillariophyceae</taxon>
        <taxon>Bacillariophycidae</taxon>
        <taxon>Naviculales</taxon>
        <taxon>Phaeodactylaceae</taxon>
        <taxon>Phaeodactylum</taxon>
    </lineage>
</organism>
<evidence type="ECO:0000256" key="1">
    <source>
        <dbReference type="ARBA" id="ARBA00004604"/>
    </source>
</evidence>
<evidence type="ECO:0000259" key="6">
    <source>
        <dbReference type="PROSITE" id="PS50102"/>
    </source>
</evidence>
<evidence type="ECO:0000256" key="5">
    <source>
        <dbReference type="SAM" id="MobiDB-lite"/>
    </source>
</evidence>
<feature type="compositionally biased region" description="Basic and acidic residues" evidence="5">
    <location>
        <begin position="439"/>
        <end position="448"/>
    </location>
</feature>
<feature type="compositionally biased region" description="Basic and acidic residues" evidence="5">
    <location>
        <begin position="221"/>
        <end position="231"/>
    </location>
</feature>
<proteinExistence type="predicted"/>